<keyword evidence="4 7" id="KW-0067">ATP-binding</keyword>
<feature type="compositionally biased region" description="Polar residues" evidence="8">
    <location>
        <begin position="1547"/>
        <end position="1559"/>
    </location>
</feature>
<feature type="region of interest" description="Disordered" evidence="8">
    <location>
        <begin position="676"/>
        <end position="747"/>
    </location>
</feature>
<dbReference type="InterPro" id="IPR004412">
    <property type="entry name" value="GatA"/>
</dbReference>
<feature type="compositionally biased region" description="Polar residues" evidence="8">
    <location>
        <begin position="1691"/>
        <end position="1718"/>
    </location>
</feature>
<feature type="compositionally biased region" description="Basic residues" evidence="8">
    <location>
        <begin position="1031"/>
        <end position="1049"/>
    </location>
</feature>
<proteinExistence type="inferred from homology"/>
<feature type="compositionally biased region" description="Low complexity" evidence="8">
    <location>
        <begin position="686"/>
        <end position="695"/>
    </location>
</feature>
<dbReference type="GO" id="GO:0005739">
    <property type="term" value="C:mitochondrion"/>
    <property type="evidence" value="ECO:0007669"/>
    <property type="project" value="UniProtKB-SubCell"/>
</dbReference>
<dbReference type="OrthoDB" id="421993at2759"/>
<feature type="compositionally biased region" description="Polar residues" evidence="8">
    <location>
        <begin position="1510"/>
        <end position="1526"/>
    </location>
</feature>
<dbReference type="Gene3D" id="3.90.1300.10">
    <property type="entry name" value="Amidase signature (AS) domain"/>
    <property type="match status" value="1"/>
</dbReference>
<name>A0A139IA54_9PEZI</name>
<dbReference type="InterPro" id="IPR036928">
    <property type="entry name" value="AS_sf"/>
</dbReference>
<feature type="compositionally biased region" description="Low complexity" evidence="8">
    <location>
        <begin position="321"/>
        <end position="333"/>
    </location>
</feature>
<dbReference type="InterPro" id="IPR020556">
    <property type="entry name" value="Amidase_CS"/>
</dbReference>
<feature type="region of interest" description="Disordered" evidence="8">
    <location>
        <begin position="97"/>
        <end position="140"/>
    </location>
</feature>
<feature type="active site" description="Acyl-ester intermediate" evidence="7">
    <location>
        <position position="1183"/>
    </location>
</feature>
<evidence type="ECO:0000256" key="5">
    <source>
        <dbReference type="ARBA" id="ARBA00022917"/>
    </source>
</evidence>
<dbReference type="GO" id="GO:0032543">
    <property type="term" value="P:mitochondrial translation"/>
    <property type="evidence" value="ECO:0007669"/>
    <property type="project" value="UniProtKB-UniRule"/>
</dbReference>
<dbReference type="EC" id="6.3.5.7" evidence="7"/>
<sequence length="1913" mass="206598">MPRKRRDITPSTVEEEPGFTLPDQDHELDHAQDDAWTRLQEHRHQLSLTKKKSWFSSVKDTVARSASLARTTVDQWRIDAAGGKSYLSDADDFEDTVRDADAGDGTASSRKSTWPGRSATPLRQTRAENEDTPVTSKTAAESLRTQLFQSTAKTGKTDRKKRGVLSKVTTSAPTGPEAFEHDPLEGVETTKAPVATIKGHGRKSGIARSLAGSFRTPGRRGIQSTKCETSVRPGLEDKLSPTTKQATSIPLPSSPVKVPAPHLNRLELGSSDLMGTSFIYSPELECRSELMALTDPSRKHTQRVPTYYTKLPGEGPDDRPLLSASSSRDPSLSPCELLELPTDDFGFSMPDEPATPAAVLPGNSVHAGFDGANDETAVFERSVESKNSASKQKDKKLKKMGSIDALADQCTRTVESPGGLGPAKGDNVKEMSRQTTASVCPSDMPPLTRQLNQRIIKLRSPSSSHRDPVCGPWQSEDPFAPANAVQGVSTGRVLSLERTAELPLRPKIRVQSVNGSRPRTIDISPDRTSEEDNIPLALLAQQKMISRIVSEAPTNPCIDIPYDEHERVLRRQPSVADSLQQLQDKTNDIGKYFAERNGMTSRQHFEEPGENAETTKTEQPETLAYEQQAGDSPVATSIYQFISSHASSPHRNRPGTTHSPDMGKAFWKEVVVASPQKTKEERKKTVQQWVQTQQTEAGTPGVQHSPRHSDEYPDMASISIHENRDTPPLSPQDSTPNVTPSMGDRLDFDARRSDRNMRYNALKIATCESPPRQEDWANQGEIPSSLQPVLQLIADHEKEGSERGAEGFEDGRAAPSPSLASSYRKKVAYEFRYSKELSSDSIEADLQEALQDNYAFQLAMSGVDLSESPGQACTAGPTSSPFEPLQENVVTAEPERLPSPISRSESAAGSVSSKDSKVYTFGAKSSEEPKPGTITSGGVVAPMSTSDSVDSLDDALEMYINYNASQQAVDTASTFRQAREQCGKASESSPTCSENDSDAENQPYRSSIDHHASLSDQARIDALMDSPSSVRKPRPARYRSRKNRQLRPHLRYGTRASFSTPTIARQNAFLNGKPIGVKANIVVKDAVGTGSTAASCMLSPYNSPFDSTVVKLLKACNAVLHTHQNMDEFGMGSHSQFSHDGAVKSVYSRGGIPLSPGGSSGGSAVAVASGECVAALGTDTGGSVRLPAAYTGILGFKPSYGRISRWGVIQYANSLDTVGILGKEVDTVRSVFEVLDEYDEQDPTSMSGSLRERISSSAIKRDPEKLRIGVPLEYNIAELSPIVRETWMAVLYALEDLGHTFHPISLPSTRSALSAYYVLAPAEASSNLAKYDGIRYGHRTANSDASPNGDPPLPLYAETRGSGFGEEVQRRILLGAYTLSSEAMDNYFIQAQKVRRLVQDDFNGVFAAPNPLLDATEKRGEVDIILAPTAPTLPPTIEDLKLQSPTESYMNDVFTVPASLAGLPATSVPTPLPPNLVEMMDETDVKTAGMQVIGQFGDDELVLDADGGRISQQPSQNASRNPSRRTSAIMPPPTHPASASAPRPPSTNQSPMLTSSEQMSGLPLRHPRPLTAAELYLECEKEQEAVVNRLTRELTALRAQSASVASNASSVSSTSVNASLLPVDITDPNPTHQIMGATHPTPSRRHRSSSSVSASSRGIPTLSTSASMQAHAGSISQASADRAAAAGGERNSLSRNPSLSASGNNTPARRSMEFSRSAQYVLPHRPSLSRDPSQTTISSMHAQAGTPAPSSHVGPNPLPSPAQSPASQVSVSNAMQHFADTRAQREELEHVKRENDVLRQRVRDLERALRQRRRDSSQSVDAQRPADLTNREIPSNTSERPSREFTRVPSFTSPPHSAGLGVWDGGVGGVAGPRERSESQSTTASSRRGVGIPEDDNIRVGESANSLGVGRGA</sequence>
<dbReference type="GO" id="GO:0030956">
    <property type="term" value="C:glutamyl-tRNA(Gln) amidotransferase complex"/>
    <property type="evidence" value="ECO:0007669"/>
    <property type="project" value="UniProtKB-UniRule"/>
</dbReference>
<dbReference type="GO" id="GO:0005524">
    <property type="term" value="F:ATP binding"/>
    <property type="evidence" value="ECO:0007669"/>
    <property type="project" value="UniProtKB-KW"/>
</dbReference>
<gene>
    <name evidence="10" type="ORF">AC579_62</name>
</gene>
<feature type="region of interest" description="Disordered" evidence="8">
    <location>
        <begin position="1024"/>
        <end position="1049"/>
    </location>
</feature>
<feature type="region of interest" description="Disordered" evidence="8">
    <location>
        <begin position="1808"/>
        <end position="1913"/>
    </location>
</feature>
<dbReference type="GO" id="GO:0070681">
    <property type="term" value="P:glutaminyl-tRNAGln biosynthesis via transamidation"/>
    <property type="evidence" value="ECO:0007669"/>
    <property type="project" value="UniProtKB-UniRule"/>
</dbReference>
<protein>
    <recommendedName>
        <fullName evidence="7">Glutamyl-tRNA(Gln) amidotransferase subunit A, mitochondrial</fullName>
        <shortName evidence="7">Glu-AdT subunit A</shortName>
        <ecNumber evidence="7">6.3.5.7</ecNumber>
    </recommendedName>
</protein>
<evidence type="ECO:0000259" key="9">
    <source>
        <dbReference type="Pfam" id="PF01425"/>
    </source>
</evidence>
<dbReference type="Proteomes" id="UP000073492">
    <property type="component" value="Unassembled WGS sequence"/>
</dbReference>
<dbReference type="PANTHER" id="PTHR11895:SF7">
    <property type="entry name" value="GLUTAMYL-TRNA(GLN) AMIDOTRANSFERASE SUBUNIT A, MITOCHONDRIAL"/>
    <property type="match status" value="1"/>
</dbReference>
<dbReference type="InterPro" id="IPR023631">
    <property type="entry name" value="Amidase_dom"/>
</dbReference>
<feature type="compositionally biased region" description="Polar residues" evidence="8">
    <location>
        <begin position="731"/>
        <end position="740"/>
    </location>
</feature>
<feature type="region of interest" description="Disordered" evidence="8">
    <location>
        <begin position="980"/>
        <end position="1004"/>
    </location>
</feature>
<dbReference type="SUPFAM" id="SSF75304">
    <property type="entry name" value="Amidase signature (AS) enzymes"/>
    <property type="match status" value="1"/>
</dbReference>
<evidence type="ECO:0000256" key="2">
    <source>
        <dbReference type="ARBA" id="ARBA00022598"/>
    </source>
</evidence>
<feature type="region of interest" description="Disordered" evidence="8">
    <location>
        <begin position="892"/>
        <end position="945"/>
    </location>
</feature>
<feature type="domain" description="Amidase" evidence="9">
    <location>
        <begin position="1065"/>
        <end position="1503"/>
    </location>
</feature>
<keyword evidence="7" id="KW-0496">Mitochondrion</keyword>
<keyword evidence="11" id="KW-1185">Reference proteome</keyword>
<feature type="compositionally biased region" description="Basic and acidic residues" evidence="8">
    <location>
        <begin position="795"/>
        <end position="812"/>
    </location>
</feature>
<feature type="compositionally biased region" description="Polar residues" evidence="8">
    <location>
        <begin position="240"/>
        <end position="251"/>
    </location>
</feature>
<comment type="similarity">
    <text evidence="1 7">Belongs to the amidase family. GatA subfamily.</text>
</comment>
<dbReference type="STRING" id="113226.A0A139IA54"/>
<feature type="active site" description="Charge relay system" evidence="7">
    <location>
        <position position="1159"/>
    </location>
</feature>
<evidence type="ECO:0000313" key="11">
    <source>
        <dbReference type="Proteomes" id="UP000073492"/>
    </source>
</evidence>
<reference evidence="10 11" key="1">
    <citation type="submission" date="2015-07" db="EMBL/GenBank/DDBJ databases">
        <title>Comparative genomics of the Sigatoka disease complex on banana suggests a link between parallel evolutionary changes in Pseudocercospora fijiensis and Pseudocercospora eumusae and increased virulence on the banana host.</title>
        <authorList>
            <person name="Chang T.-C."/>
            <person name="Salvucci A."/>
            <person name="Crous P.W."/>
            <person name="Stergiopoulos I."/>
        </authorList>
    </citation>
    <scope>NUCLEOTIDE SEQUENCE [LARGE SCALE GENOMIC DNA]</scope>
    <source>
        <strain evidence="10 11">CBS 116634</strain>
    </source>
</reference>
<evidence type="ECO:0000256" key="7">
    <source>
        <dbReference type="HAMAP-Rule" id="MF_03150"/>
    </source>
</evidence>
<feature type="region of interest" description="Disordered" evidence="8">
    <location>
        <begin position="212"/>
        <end position="256"/>
    </location>
</feature>
<dbReference type="PANTHER" id="PTHR11895">
    <property type="entry name" value="TRANSAMIDASE"/>
    <property type="match status" value="1"/>
</dbReference>
<feature type="region of interest" description="Disordered" evidence="8">
    <location>
        <begin position="795"/>
        <end position="821"/>
    </location>
</feature>
<accession>A0A139IA54</accession>
<feature type="region of interest" description="Disordered" evidence="8">
    <location>
        <begin position="1625"/>
        <end position="1771"/>
    </location>
</feature>
<feature type="compositionally biased region" description="Polar residues" evidence="8">
    <location>
        <begin position="1730"/>
        <end position="1741"/>
    </location>
</feature>
<comment type="subunit">
    <text evidence="7">Subunit of the heterotrimeric GatCAB amidotransferase (AdT) complex, composed of A, B and C subunits.</text>
</comment>
<dbReference type="PROSITE" id="PS00571">
    <property type="entry name" value="AMIDASES"/>
    <property type="match status" value="1"/>
</dbReference>
<feature type="region of interest" description="Disordered" evidence="8">
    <location>
        <begin position="307"/>
        <end position="333"/>
    </location>
</feature>
<keyword evidence="3 7" id="KW-0547">Nucleotide-binding</keyword>
<comment type="catalytic activity">
    <reaction evidence="6 7">
        <text>L-glutamyl-tRNA(Gln) + L-glutamine + ATP + H2O = L-glutaminyl-tRNA(Gln) + L-glutamate + ADP + phosphate + H(+)</text>
        <dbReference type="Rhea" id="RHEA:17521"/>
        <dbReference type="Rhea" id="RHEA-COMP:9681"/>
        <dbReference type="Rhea" id="RHEA-COMP:9684"/>
        <dbReference type="ChEBI" id="CHEBI:15377"/>
        <dbReference type="ChEBI" id="CHEBI:15378"/>
        <dbReference type="ChEBI" id="CHEBI:29985"/>
        <dbReference type="ChEBI" id="CHEBI:30616"/>
        <dbReference type="ChEBI" id="CHEBI:43474"/>
        <dbReference type="ChEBI" id="CHEBI:58359"/>
        <dbReference type="ChEBI" id="CHEBI:78520"/>
        <dbReference type="ChEBI" id="CHEBI:78521"/>
        <dbReference type="ChEBI" id="CHEBI:456216"/>
        <dbReference type="EC" id="6.3.5.7"/>
    </reaction>
</comment>
<evidence type="ECO:0000256" key="8">
    <source>
        <dbReference type="SAM" id="MobiDB-lite"/>
    </source>
</evidence>
<feature type="active site" description="Charge relay system" evidence="7">
    <location>
        <position position="1078"/>
    </location>
</feature>
<feature type="compositionally biased region" description="Gly residues" evidence="8">
    <location>
        <begin position="1862"/>
        <end position="1871"/>
    </location>
</feature>
<evidence type="ECO:0000256" key="6">
    <source>
        <dbReference type="ARBA" id="ARBA00047407"/>
    </source>
</evidence>
<dbReference type="InterPro" id="IPR000120">
    <property type="entry name" value="Amidase"/>
</dbReference>
<evidence type="ECO:0000313" key="10">
    <source>
        <dbReference type="EMBL" id="KXT11627.1"/>
    </source>
</evidence>
<feature type="region of interest" description="Disordered" evidence="8">
    <location>
        <begin position="1508"/>
        <end position="1565"/>
    </location>
</feature>
<organism evidence="10 11">
    <name type="scientific">Pseudocercospora musae</name>
    <dbReference type="NCBI Taxonomy" id="113226"/>
    <lineage>
        <taxon>Eukaryota</taxon>
        <taxon>Fungi</taxon>
        <taxon>Dikarya</taxon>
        <taxon>Ascomycota</taxon>
        <taxon>Pezizomycotina</taxon>
        <taxon>Dothideomycetes</taxon>
        <taxon>Dothideomycetidae</taxon>
        <taxon>Mycosphaerellales</taxon>
        <taxon>Mycosphaerellaceae</taxon>
        <taxon>Pseudocercospora</taxon>
    </lineage>
</organism>
<keyword evidence="5 7" id="KW-0648">Protein biosynthesis</keyword>
<evidence type="ECO:0000256" key="3">
    <source>
        <dbReference type="ARBA" id="ARBA00022741"/>
    </source>
</evidence>
<keyword evidence="2 7" id="KW-0436">Ligase</keyword>
<dbReference type="EMBL" id="LFZO01000188">
    <property type="protein sequence ID" value="KXT11627.1"/>
    <property type="molecule type" value="Genomic_DNA"/>
</dbReference>
<dbReference type="HAMAP" id="MF_00120">
    <property type="entry name" value="GatA"/>
    <property type="match status" value="1"/>
</dbReference>
<comment type="subcellular location">
    <subcellularLocation>
        <location evidence="7">Mitochondrion</location>
    </subcellularLocation>
</comment>
<dbReference type="Pfam" id="PF01425">
    <property type="entry name" value="Amidase"/>
    <property type="match status" value="1"/>
</dbReference>
<evidence type="ECO:0000256" key="4">
    <source>
        <dbReference type="ARBA" id="ARBA00022840"/>
    </source>
</evidence>
<dbReference type="GO" id="GO:0050567">
    <property type="term" value="F:glutaminyl-tRNA synthase (glutamine-hydrolyzing) activity"/>
    <property type="evidence" value="ECO:0007669"/>
    <property type="project" value="UniProtKB-UniRule"/>
</dbReference>
<comment type="function">
    <text evidence="7">Allows the formation of correctly charged Gln-tRNA(Gln) through the transamidation of misacylated Glu-tRNA(Gln) in the mitochondria. The reaction takes place in the presence of glutamine and ATP through an activated gamma-phospho-Glu-tRNA(Gln).</text>
</comment>
<comment type="caution">
    <text evidence="10">The sequence shown here is derived from an EMBL/GenBank/DDBJ whole genome shotgun (WGS) entry which is preliminary data.</text>
</comment>
<feature type="region of interest" description="Disordered" evidence="8">
    <location>
        <begin position="1"/>
        <end position="28"/>
    </location>
</feature>
<evidence type="ECO:0000256" key="1">
    <source>
        <dbReference type="ARBA" id="ARBA00008069"/>
    </source>
</evidence>
<feature type="compositionally biased region" description="Low complexity" evidence="8">
    <location>
        <begin position="902"/>
        <end position="913"/>
    </location>
</feature>